<gene>
    <name evidence="2" type="ORF">ILYODFUR_038387</name>
</gene>
<proteinExistence type="predicted"/>
<sequence>MTLLICRFSSIRFYLFVASLKHFLFSLQSLLWLILTQFPSLPFYPIINETNPQFQYIFDSYMQAACYIFICEHSVNTIQNQFWQSILAGILGSSPQQPPTCKFLKGETFIKMACRDQSVGSKGVEGGR</sequence>
<organism evidence="2 3">
    <name type="scientific">Ilyodon furcidens</name>
    <name type="common">goldbreast splitfin</name>
    <dbReference type="NCBI Taxonomy" id="33524"/>
    <lineage>
        <taxon>Eukaryota</taxon>
        <taxon>Metazoa</taxon>
        <taxon>Chordata</taxon>
        <taxon>Craniata</taxon>
        <taxon>Vertebrata</taxon>
        <taxon>Euteleostomi</taxon>
        <taxon>Actinopterygii</taxon>
        <taxon>Neopterygii</taxon>
        <taxon>Teleostei</taxon>
        <taxon>Neoteleostei</taxon>
        <taxon>Acanthomorphata</taxon>
        <taxon>Ovalentaria</taxon>
        <taxon>Atherinomorphae</taxon>
        <taxon>Cyprinodontiformes</taxon>
        <taxon>Goodeidae</taxon>
        <taxon>Ilyodon</taxon>
    </lineage>
</organism>
<dbReference type="Proteomes" id="UP001482620">
    <property type="component" value="Unassembled WGS sequence"/>
</dbReference>
<protein>
    <submittedName>
        <fullName evidence="2">Uncharacterized protein</fullName>
    </submittedName>
</protein>
<keyword evidence="1" id="KW-0812">Transmembrane</keyword>
<dbReference type="EMBL" id="JAHRIQ010090547">
    <property type="protein sequence ID" value="MEQ2250282.1"/>
    <property type="molecule type" value="Genomic_DNA"/>
</dbReference>
<reference evidence="2 3" key="1">
    <citation type="submission" date="2021-06" db="EMBL/GenBank/DDBJ databases">
        <authorList>
            <person name="Palmer J.M."/>
        </authorList>
    </citation>
    <scope>NUCLEOTIDE SEQUENCE [LARGE SCALE GENOMIC DNA]</scope>
    <source>
        <strain evidence="3">if_2019</strain>
        <tissue evidence="2">Muscle</tissue>
    </source>
</reference>
<keyword evidence="1" id="KW-0472">Membrane</keyword>
<evidence type="ECO:0000313" key="2">
    <source>
        <dbReference type="EMBL" id="MEQ2250282.1"/>
    </source>
</evidence>
<comment type="caution">
    <text evidence="2">The sequence shown here is derived from an EMBL/GenBank/DDBJ whole genome shotgun (WGS) entry which is preliminary data.</text>
</comment>
<accession>A0ABV0V2F7</accession>
<name>A0ABV0V2F7_9TELE</name>
<evidence type="ECO:0000313" key="3">
    <source>
        <dbReference type="Proteomes" id="UP001482620"/>
    </source>
</evidence>
<keyword evidence="3" id="KW-1185">Reference proteome</keyword>
<keyword evidence="1" id="KW-1133">Transmembrane helix</keyword>
<feature type="transmembrane region" description="Helical" evidence="1">
    <location>
        <begin position="12"/>
        <end position="35"/>
    </location>
</feature>
<evidence type="ECO:0000256" key="1">
    <source>
        <dbReference type="SAM" id="Phobius"/>
    </source>
</evidence>